<protein>
    <submittedName>
        <fullName evidence="2">Uncharacterized protein</fullName>
    </submittedName>
</protein>
<proteinExistence type="predicted"/>
<organism evidence="2 3">
    <name type="scientific">Macrostomum lignano</name>
    <dbReference type="NCBI Taxonomy" id="282301"/>
    <lineage>
        <taxon>Eukaryota</taxon>
        <taxon>Metazoa</taxon>
        <taxon>Spiralia</taxon>
        <taxon>Lophotrochozoa</taxon>
        <taxon>Platyhelminthes</taxon>
        <taxon>Rhabditophora</taxon>
        <taxon>Macrostomorpha</taxon>
        <taxon>Macrostomida</taxon>
        <taxon>Macrostomidae</taxon>
        <taxon>Macrostomum</taxon>
    </lineage>
</organism>
<evidence type="ECO:0000313" key="2">
    <source>
        <dbReference type="EMBL" id="PAA86674.1"/>
    </source>
</evidence>
<comment type="caution">
    <text evidence="2">The sequence shown here is derived from an EMBL/GenBank/DDBJ whole genome shotgun (WGS) entry which is preliminary data.</text>
</comment>
<sequence>MQDARTEWRKTKSSSFRQSGYPEELKRRMSHRQDQQHYQDIRRQVIEQFERKQQKQEENGVQALVECLMTLTAILTNVNLGLNPKQQQQQYKYQMTPKPRPPHRFSGARPEPKPGHCFFCGQPGSIRPQAGHKCRVNLGEARQRAQENG</sequence>
<dbReference type="Proteomes" id="UP000215902">
    <property type="component" value="Unassembled WGS sequence"/>
</dbReference>
<feature type="compositionally biased region" description="Basic and acidic residues" evidence="1">
    <location>
        <begin position="23"/>
        <end position="38"/>
    </location>
</feature>
<feature type="region of interest" description="Disordered" evidence="1">
    <location>
        <begin position="86"/>
        <end position="111"/>
    </location>
</feature>
<dbReference type="AlphaFoldDB" id="A0A267GML4"/>
<gene>
    <name evidence="2" type="ORF">BOX15_Mlig008906g1</name>
</gene>
<evidence type="ECO:0000256" key="1">
    <source>
        <dbReference type="SAM" id="MobiDB-lite"/>
    </source>
</evidence>
<name>A0A267GML4_9PLAT</name>
<feature type="region of interest" description="Disordered" evidence="1">
    <location>
        <begin position="1"/>
        <end position="38"/>
    </location>
</feature>
<feature type="compositionally biased region" description="Basic and acidic residues" evidence="1">
    <location>
        <begin position="1"/>
        <end position="10"/>
    </location>
</feature>
<accession>A0A267GML4</accession>
<dbReference type="EMBL" id="NIVC01000269">
    <property type="protein sequence ID" value="PAA86674.1"/>
    <property type="molecule type" value="Genomic_DNA"/>
</dbReference>
<keyword evidence="3" id="KW-1185">Reference proteome</keyword>
<reference evidence="2 3" key="1">
    <citation type="submission" date="2017-06" db="EMBL/GenBank/DDBJ databases">
        <title>A platform for efficient transgenesis in Macrostomum lignano, a flatworm model organism for stem cell research.</title>
        <authorList>
            <person name="Berezikov E."/>
        </authorList>
    </citation>
    <scope>NUCLEOTIDE SEQUENCE [LARGE SCALE GENOMIC DNA]</scope>
    <source>
        <strain evidence="2">DV1</strain>
        <tissue evidence="2">Whole organism</tissue>
    </source>
</reference>
<evidence type="ECO:0000313" key="3">
    <source>
        <dbReference type="Proteomes" id="UP000215902"/>
    </source>
</evidence>